<evidence type="ECO:0000313" key="2">
    <source>
        <dbReference type="Proteomes" id="UP001638806"/>
    </source>
</evidence>
<proteinExistence type="predicted"/>
<protein>
    <submittedName>
        <fullName evidence="1">Uncharacterized protein</fullName>
    </submittedName>
</protein>
<reference evidence="1" key="1">
    <citation type="submission" date="2024-12" db="EMBL/GenBank/DDBJ databases">
        <title>Comparative genomics and development of molecular markers within Purpureocillium lilacinum and among Purpureocillium species.</title>
        <authorList>
            <person name="Yeh Z.-Y."/>
            <person name="Ni N.-T."/>
            <person name="Lo P.-H."/>
            <person name="Mushyakhwo K."/>
            <person name="Lin C.-F."/>
            <person name="Nai Y.-S."/>
        </authorList>
    </citation>
    <scope>NUCLEOTIDE SEQUENCE</scope>
    <source>
        <strain evidence="1">NCHU-NPUST-175</strain>
    </source>
</reference>
<evidence type="ECO:0000313" key="1">
    <source>
        <dbReference type="EMBL" id="KAL3964896.1"/>
    </source>
</evidence>
<sequence>MAHQPVEHDYKVALRHNTHIRAPAAVVSRPHHLLHHVAELEVRVGQQQHPLVVAVVVIPARGAAAVSGAAAHGVEVAPHARVQRLAHASRVLVVVGGILPRVFLRVGLHCHGKREEALEKCVAEVAQVVAHGYPPRVAGEAPAAGPSDGAAGWATCAAGTTNGHVQVLRDRTPYNDALVFS</sequence>
<keyword evidence="2" id="KW-1185">Reference proteome</keyword>
<organism evidence="1 2">
    <name type="scientific">Purpureocillium lilacinum</name>
    <name type="common">Paecilomyces lilacinus</name>
    <dbReference type="NCBI Taxonomy" id="33203"/>
    <lineage>
        <taxon>Eukaryota</taxon>
        <taxon>Fungi</taxon>
        <taxon>Dikarya</taxon>
        <taxon>Ascomycota</taxon>
        <taxon>Pezizomycotina</taxon>
        <taxon>Sordariomycetes</taxon>
        <taxon>Hypocreomycetidae</taxon>
        <taxon>Hypocreales</taxon>
        <taxon>Ophiocordycipitaceae</taxon>
        <taxon>Purpureocillium</taxon>
    </lineage>
</organism>
<gene>
    <name evidence="1" type="ORF">ACCO45_001900</name>
</gene>
<name>A0ACC4E8V7_PURLI</name>
<dbReference type="Proteomes" id="UP001638806">
    <property type="component" value="Unassembled WGS sequence"/>
</dbReference>
<accession>A0ACC4E8V7</accession>
<comment type="caution">
    <text evidence="1">The sequence shown here is derived from an EMBL/GenBank/DDBJ whole genome shotgun (WGS) entry which is preliminary data.</text>
</comment>
<dbReference type="EMBL" id="JBGNUJ010000002">
    <property type="protein sequence ID" value="KAL3964896.1"/>
    <property type="molecule type" value="Genomic_DNA"/>
</dbReference>